<dbReference type="AlphaFoldDB" id="A0A9Q8CK82"/>
<dbReference type="InterPro" id="IPR050902">
    <property type="entry name" value="ABC_Transporter_SBP"/>
</dbReference>
<sequence>MKEEKKMKKVFLLILLTALSGCQNENHEERIISLMPSNTEILYAMGLGDEVIGVTTNDDYPEDVASKEKFDSFNLNKEQLLRMKPSIIVTHESAQMSQQKVLESLEDKGIKVVYIKEAKKLDEIDETVMQLAEAVGHQKEGKKVADKLNQEIEDVIHKYQYLPNRDVFVEVSSEPDLYTAGQGTLFDDMLTRLGSTNVFHDLSGWQPVALETMLRRKPDVMVSMTGMPTEDYTKLVHSRPGSSKVEAVSLNDDWITRPGPRIAKGLEQLAEALDQ</sequence>
<keyword evidence="5" id="KW-1185">Reference proteome</keyword>
<dbReference type="Gene3D" id="3.40.50.1980">
    <property type="entry name" value="Nitrogenase molybdenum iron protein domain"/>
    <property type="match status" value="2"/>
</dbReference>
<dbReference type="CDD" id="cd01143">
    <property type="entry name" value="YvrC"/>
    <property type="match status" value="1"/>
</dbReference>
<dbReference type="EMBL" id="SCWD01000003">
    <property type="protein sequence ID" value="TDM00836.1"/>
    <property type="molecule type" value="Genomic_DNA"/>
</dbReference>
<dbReference type="PANTHER" id="PTHR30535">
    <property type="entry name" value="VITAMIN B12-BINDING PROTEIN"/>
    <property type="match status" value="1"/>
</dbReference>
<gene>
    <name evidence="4" type="ORF">ERX40_08490</name>
</gene>
<dbReference type="OrthoDB" id="9816357at2"/>
<evidence type="ECO:0000313" key="5">
    <source>
        <dbReference type="Proteomes" id="UP000295280"/>
    </source>
</evidence>
<dbReference type="SUPFAM" id="SSF53807">
    <property type="entry name" value="Helical backbone' metal receptor"/>
    <property type="match status" value="1"/>
</dbReference>
<dbReference type="NCBIfam" id="NF038402">
    <property type="entry name" value="TroA_like"/>
    <property type="match status" value="1"/>
</dbReference>
<evidence type="ECO:0000259" key="3">
    <source>
        <dbReference type="PROSITE" id="PS50983"/>
    </source>
</evidence>
<dbReference type="PROSITE" id="PS51257">
    <property type="entry name" value="PROKAR_LIPOPROTEIN"/>
    <property type="match status" value="1"/>
</dbReference>
<comment type="similarity">
    <text evidence="1">Belongs to the bacterial solute-binding protein 8 family.</text>
</comment>
<dbReference type="PANTHER" id="PTHR30535:SF34">
    <property type="entry name" value="MOLYBDATE-BINDING PROTEIN MOLA"/>
    <property type="match status" value="1"/>
</dbReference>
<dbReference type="Pfam" id="PF01497">
    <property type="entry name" value="Peripla_BP_2"/>
    <property type="match status" value="1"/>
</dbReference>
<evidence type="ECO:0000256" key="2">
    <source>
        <dbReference type="ARBA" id="ARBA00022729"/>
    </source>
</evidence>
<comment type="caution">
    <text evidence="4">The sequence shown here is derived from an EMBL/GenBank/DDBJ whole genome shotgun (WGS) entry which is preliminary data.</text>
</comment>
<accession>A0A9Q8CK82</accession>
<dbReference type="Proteomes" id="UP000295280">
    <property type="component" value="Unassembled WGS sequence"/>
</dbReference>
<reference evidence="4 5" key="1">
    <citation type="submission" date="2019-01" db="EMBL/GenBank/DDBJ databases">
        <title>Draft genome sequences of the type strains of six Macrococcus species.</title>
        <authorList>
            <person name="Mazhar S."/>
            <person name="Altermann E."/>
            <person name="Hill C."/>
            <person name="Mcauliffe O."/>
        </authorList>
    </citation>
    <scope>NUCLEOTIDE SEQUENCE [LARGE SCALE GENOMIC DNA]</scope>
    <source>
        <strain evidence="4 5">ATCC 51828</strain>
    </source>
</reference>
<feature type="domain" description="Fe/B12 periplasmic-binding" evidence="3">
    <location>
        <begin position="30"/>
        <end position="275"/>
    </location>
</feature>
<protein>
    <submittedName>
        <fullName evidence="4">ABC transporter substrate-binding protein</fullName>
    </submittedName>
</protein>
<dbReference type="InterPro" id="IPR002491">
    <property type="entry name" value="ABC_transptr_periplasmic_BD"/>
</dbReference>
<evidence type="ECO:0000256" key="1">
    <source>
        <dbReference type="ARBA" id="ARBA00008814"/>
    </source>
</evidence>
<keyword evidence="2" id="KW-0732">Signal</keyword>
<proteinExistence type="inferred from homology"/>
<evidence type="ECO:0000313" key="4">
    <source>
        <dbReference type="EMBL" id="TDM00836.1"/>
    </source>
</evidence>
<dbReference type="GO" id="GO:0071281">
    <property type="term" value="P:cellular response to iron ion"/>
    <property type="evidence" value="ECO:0007669"/>
    <property type="project" value="TreeGrafter"/>
</dbReference>
<dbReference type="InterPro" id="IPR054828">
    <property type="entry name" value="Vit_B12_bind_prot"/>
</dbReference>
<name>A0A9Q8CK82_9STAP</name>
<organism evidence="4 5">
    <name type="scientific">Macrococcus carouselicus</name>
    <dbReference type="NCBI Taxonomy" id="69969"/>
    <lineage>
        <taxon>Bacteria</taxon>
        <taxon>Bacillati</taxon>
        <taxon>Bacillota</taxon>
        <taxon>Bacilli</taxon>
        <taxon>Bacillales</taxon>
        <taxon>Staphylococcaceae</taxon>
        <taxon>Macrococcus</taxon>
    </lineage>
</organism>
<dbReference type="PROSITE" id="PS50983">
    <property type="entry name" value="FE_B12_PBP"/>
    <property type="match status" value="1"/>
</dbReference>